<keyword evidence="3" id="KW-1185">Reference proteome</keyword>
<feature type="compositionally biased region" description="Basic residues" evidence="1">
    <location>
        <begin position="1"/>
        <end position="10"/>
    </location>
</feature>
<accession>A0AAD3S578</accession>
<proteinExistence type="predicted"/>
<reference evidence="2" key="1">
    <citation type="submission" date="2023-05" db="EMBL/GenBank/DDBJ databases">
        <title>Nepenthes gracilis genome sequencing.</title>
        <authorList>
            <person name="Fukushima K."/>
        </authorList>
    </citation>
    <scope>NUCLEOTIDE SEQUENCE</scope>
    <source>
        <strain evidence="2">SING2019-196</strain>
    </source>
</reference>
<protein>
    <submittedName>
        <fullName evidence="2">Uncharacterized protein</fullName>
    </submittedName>
</protein>
<dbReference type="AlphaFoldDB" id="A0AAD3S578"/>
<comment type="caution">
    <text evidence="2">The sequence shown here is derived from an EMBL/GenBank/DDBJ whole genome shotgun (WGS) entry which is preliminary data.</text>
</comment>
<dbReference type="Proteomes" id="UP001279734">
    <property type="component" value="Unassembled WGS sequence"/>
</dbReference>
<organism evidence="2 3">
    <name type="scientific">Nepenthes gracilis</name>
    <name type="common">Slender pitcher plant</name>
    <dbReference type="NCBI Taxonomy" id="150966"/>
    <lineage>
        <taxon>Eukaryota</taxon>
        <taxon>Viridiplantae</taxon>
        <taxon>Streptophyta</taxon>
        <taxon>Embryophyta</taxon>
        <taxon>Tracheophyta</taxon>
        <taxon>Spermatophyta</taxon>
        <taxon>Magnoliopsida</taxon>
        <taxon>eudicotyledons</taxon>
        <taxon>Gunneridae</taxon>
        <taxon>Pentapetalae</taxon>
        <taxon>Caryophyllales</taxon>
        <taxon>Nepenthaceae</taxon>
        <taxon>Nepenthes</taxon>
    </lineage>
</organism>
<evidence type="ECO:0000313" key="3">
    <source>
        <dbReference type="Proteomes" id="UP001279734"/>
    </source>
</evidence>
<evidence type="ECO:0000313" key="2">
    <source>
        <dbReference type="EMBL" id="GMH04668.1"/>
    </source>
</evidence>
<dbReference type="EMBL" id="BSYO01000005">
    <property type="protein sequence ID" value="GMH04668.1"/>
    <property type="molecule type" value="Genomic_DNA"/>
</dbReference>
<feature type="region of interest" description="Disordered" evidence="1">
    <location>
        <begin position="1"/>
        <end position="111"/>
    </location>
</feature>
<evidence type="ECO:0000256" key="1">
    <source>
        <dbReference type="SAM" id="MobiDB-lite"/>
    </source>
</evidence>
<sequence>MKVPSSKRKVGVLTIESDDTPSTKEASSNLRQKKVVTVMPSSSSSSSSSEPGYGMVGRFAGAGDSSGAGGPKHQVVLSESPAGPSTEQVVRSPEEPAAEELLEVPTKPSVT</sequence>
<gene>
    <name evidence="2" type="ORF">Nepgr_006508</name>
</gene>
<name>A0AAD3S578_NEPGR</name>